<evidence type="ECO:0000313" key="2">
    <source>
        <dbReference type="Proteomes" id="UP000186559"/>
    </source>
</evidence>
<dbReference type="KEGG" id="tpro:Ga0080559_TMP2626"/>
<keyword evidence="2" id="KW-1185">Reference proteome</keyword>
<accession>A0A1U7D5N4</accession>
<sequence>MLQPAPGGIDVPRRDRNNPYWEAVMSKIITVGLDLAKNVFQAPRRRKRRQSYFAQVAQKSSGD</sequence>
<organism evidence="1 2">
    <name type="scientific">Salipiger profundus</name>
    <dbReference type="NCBI Taxonomy" id="1229727"/>
    <lineage>
        <taxon>Bacteria</taxon>
        <taxon>Pseudomonadati</taxon>
        <taxon>Pseudomonadota</taxon>
        <taxon>Alphaproteobacteria</taxon>
        <taxon>Rhodobacterales</taxon>
        <taxon>Roseobacteraceae</taxon>
        <taxon>Salipiger</taxon>
    </lineage>
</organism>
<name>A0A1U7D5N4_9RHOB</name>
<dbReference type="EMBL" id="CP014796">
    <property type="protein sequence ID" value="APX23422.1"/>
    <property type="molecule type" value="Genomic_DNA"/>
</dbReference>
<gene>
    <name evidence="1" type="ORF">Ga0080559_TMP2626</name>
</gene>
<proteinExistence type="predicted"/>
<evidence type="ECO:0000313" key="1">
    <source>
        <dbReference type="EMBL" id="APX23422.1"/>
    </source>
</evidence>
<dbReference type="AlphaFoldDB" id="A0A1U7D5N4"/>
<protein>
    <submittedName>
        <fullName evidence="1">Uncharacterized protein</fullName>
    </submittedName>
</protein>
<dbReference type="STRING" id="1229727.Ga0080559_TMP2626"/>
<dbReference type="Proteomes" id="UP000186559">
    <property type="component" value="Chromosome"/>
</dbReference>
<reference evidence="1 2" key="1">
    <citation type="submission" date="2016-03" db="EMBL/GenBank/DDBJ databases">
        <title>Deep-sea bacteria in the southern Pacific.</title>
        <authorList>
            <person name="Tang K."/>
        </authorList>
    </citation>
    <scope>NUCLEOTIDE SEQUENCE [LARGE SCALE GENOMIC DNA]</scope>
    <source>
        <strain evidence="1 2">JLT2016</strain>
    </source>
</reference>